<keyword evidence="2" id="KW-1185">Reference proteome</keyword>
<evidence type="ECO:0000313" key="2">
    <source>
        <dbReference type="Proteomes" id="UP000432089"/>
    </source>
</evidence>
<gene>
    <name evidence="1" type="ORF">F6X38_04255</name>
</gene>
<protein>
    <submittedName>
        <fullName evidence="1">Uncharacterized protein</fullName>
    </submittedName>
</protein>
<accession>A0A7V7PSB3</accession>
<proteinExistence type="predicted"/>
<dbReference type="AlphaFoldDB" id="A0A7V7PSB3"/>
<organism evidence="1 2">
    <name type="scientific">Plantimonas leprariae</name>
    <dbReference type="NCBI Taxonomy" id="2615207"/>
    <lineage>
        <taxon>Bacteria</taxon>
        <taxon>Pseudomonadati</taxon>
        <taxon>Pseudomonadota</taxon>
        <taxon>Alphaproteobacteria</taxon>
        <taxon>Hyphomicrobiales</taxon>
        <taxon>Aurantimonadaceae</taxon>
        <taxon>Plantimonas</taxon>
    </lineage>
</organism>
<comment type="caution">
    <text evidence="1">The sequence shown here is derived from an EMBL/GenBank/DDBJ whole genome shotgun (WGS) entry which is preliminary data.</text>
</comment>
<evidence type="ECO:0000313" key="1">
    <source>
        <dbReference type="EMBL" id="KAB0682024.1"/>
    </source>
</evidence>
<dbReference type="RefSeq" id="WP_150968284.1">
    <property type="nucleotide sequence ID" value="NZ_VZDO01000002.1"/>
</dbReference>
<sequence>MSDEQRDLAKARVQHTFDMRFVPASIDHPGATAEMRSAKALEYIAAQLGEIRDLLAEQARKK</sequence>
<dbReference type="Proteomes" id="UP000432089">
    <property type="component" value="Unassembled WGS sequence"/>
</dbReference>
<reference evidence="1 2" key="1">
    <citation type="submission" date="2019-09" db="EMBL/GenBank/DDBJ databases">
        <title>YIM 132180 draft genome.</title>
        <authorList>
            <person name="Zhang K."/>
        </authorList>
    </citation>
    <scope>NUCLEOTIDE SEQUENCE [LARGE SCALE GENOMIC DNA]</scope>
    <source>
        <strain evidence="1 2">YIM 132180</strain>
    </source>
</reference>
<name>A0A7V7PSB3_9HYPH</name>
<dbReference type="EMBL" id="VZDO01000002">
    <property type="protein sequence ID" value="KAB0682024.1"/>
    <property type="molecule type" value="Genomic_DNA"/>
</dbReference>